<accession>A0A816IKE5</accession>
<gene>
    <name evidence="1" type="ORF">DARMORV10_C03P82630.1</name>
</gene>
<dbReference type="Proteomes" id="UP001295469">
    <property type="component" value="Chromosome C03"/>
</dbReference>
<sequence>MVSQRGKKKNITGVVWDKIIYYNFEQKKARGMRRAIILSKRESAKNIGMFVQIHIQ</sequence>
<proteinExistence type="predicted"/>
<name>A0A816IKE5_BRANA</name>
<evidence type="ECO:0000313" key="1">
    <source>
        <dbReference type="EMBL" id="CAF1710885.1"/>
    </source>
</evidence>
<dbReference type="EMBL" id="HG994367">
    <property type="protein sequence ID" value="CAF1710885.1"/>
    <property type="molecule type" value="Genomic_DNA"/>
</dbReference>
<organism evidence="1">
    <name type="scientific">Brassica napus</name>
    <name type="common">Rape</name>
    <dbReference type="NCBI Taxonomy" id="3708"/>
    <lineage>
        <taxon>Eukaryota</taxon>
        <taxon>Viridiplantae</taxon>
        <taxon>Streptophyta</taxon>
        <taxon>Embryophyta</taxon>
        <taxon>Tracheophyta</taxon>
        <taxon>Spermatophyta</taxon>
        <taxon>Magnoliopsida</taxon>
        <taxon>eudicotyledons</taxon>
        <taxon>Gunneridae</taxon>
        <taxon>Pentapetalae</taxon>
        <taxon>rosids</taxon>
        <taxon>malvids</taxon>
        <taxon>Brassicales</taxon>
        <taxon>Brassicaceae</taxon>
        <taxon>Brassiceae</taxon>
        <taxon>Brassica</taxon>
    </lineage>
</organism>
<reference evidence="1" key="1">
    <citation type="submission" date="2021-01" db="EMBL/GenBank/DDBJ databases">
        <authorList>
            <consortium name="Genoscope - CEA"/>
            <person name="William W."/>
        </authorList>
    </citation>
    <scope>NUCLEOTIDE SEQUENCE</scope>
</reference>
<protein>
    <submittedName>
        <fullName evidence="1">(rape) hypothetical protein</fullName>
    </submittedName>
</protein>
<dbReference type="AlphaFoldDB" id="A0A816IKE5"/>